<reference evidence="4 5" key="1">
    <citation type="submission" date="2013-12" db="EMBL/GenBank/DDBJ databases">
        <authorList>
            <consortium name="DOE Joint Genome Institute"/>
            <person name="Bryant D.A."/>
            <person name="Huntemann M."/>
            <person name="Han J."/>
            <person name="Chen A."/>
            <person name="Kyrpides N."/>
            <person name="Mavromatis K."/>
            <person name="Markowitz V."/>
            <person name="Palaniappan K."/>
            <person name="Ivanova N."/>
            <person name="Schaumberg A."/>
            <person name="Pati A."/>
            <person name="Liolios K."/>
            <person name="Nordberg H.P."/>
            <person name="Cantor M.N."/>
            <person name="Hua S.X."/>
            <person name="Woyke T."/>
        </authorList>
    </citation>
    <scope>NUCLEOTIDE SEQUENCE [LARGE SCALE GENOMIC DNA]</scope>
    <source>
        <strain evidence="4 5">984</strain>
    </source>
</reference>
<dbReference type="PANTHER" id="PTHR11487:SF0">
    <property type="entry name" value="S-ACYL FATTY ACID SYNTHASE THIOESTERASE, MEDIUM CHAIN"/>
    <property type="match status" value="1"/>
</dbReference>
<dbReference type="eggNOG" id="COG3208">
    <property type="taxonomic scope" value="Bacteria"/>
</dbReference>
<dbReference type="STRING" id="765910.MARPU_03055"/>
<dbReference type="KEGG" id="mpur:MARPU_03055"/>
<accession>W0E1G9</accession>
<dbReference type="EMBL" id="CP007031">
    <property type="protein sequence ID" value="AHF02961.1"/>
    <property type="molecule type" value="Genomic_DNA"/>
</dbReference>
<evidence type="ECO:0000313" key="5">
    <source>
        <dbReference type="Proteomes" id="UP000005275"/>
    </source>
</evidence>
<evidence type="ECO:0000259" key="3">
    <source>
        <dbReference type="SMART" id="SM00824"/>
    </source>
</evidence>
<dbReference type="GO" id="GO:0016787">
    <property type="term" value="F:hydrolase activity"/>
    <property type="evidence" value="ECO:0007669"/>
    <property type="project" value="UniProtKB-KW"/>
</dbReference>
<dbReference type="SUPFAM" id="SSF53474">
    <property type="entry name" value="alpha/beta-Hydrolases"/>
    <property type="match status" value="1"/>
</dbReference>
<dbReference type="Pfam" id="PF00975">
    <property type="entry name" value="Thioesterase"/>
    <property type="match status" value="1"/>
</dbReference>
<proteinExistence type="inferred from homology"/>
<dbReference type="PANTHER" id="PTHR11487">
    <property type="entry name" value="THIOESTERASE"/>
    <property type="match status" value="1"/>
</dbReference>
<protein>
    <submittedName>
        <fullName evidence="4">Enantio-pyochelin biosynthetic protein PchC</fullName>
    </submittedName>
</protein>
<gene>
    <name evidence="4" type="ORF">MARPU_03055</name>
</gene>
<dbReference type="RefSeq" id="WP_005224884.1">
    <property type="nucleotide sequence ID" value="NZ_CP007031.1"/>
</dbReference>
<dbReference type="InterPro" id="IPR001031">
    <property type="entry name" value="Thioesterase"/>
</dbReference>
<name>W0E1G9_MARPU</name>
<evidence type="ECO:0000313" key="4">
    <source>
        <dbReference type="EMBL" id="AHF02961.1"/>
    </source>
</evidence>
<dbReference type="Proteomes" id="UP000005275">
    <property type="component" value="Chromosome"/>
</dbReference>
<dbReference type="InterPro" id="IPR012223">
    <property type="entry name" value="TEII"/>
</dbReference>
<dbReference type="Gene3D" id="3.40.50.1820">
    <property type="entry name" value="alpha/beta hydrolase"/>
    <property type="match status" value="1"/>
</dbReference>
<organism evidence="4 5">
    <name type="scientific">Marichromatium purpuratum 984</name>
    <dbReference type="NCBI Taxonomy" id="765910"/>
    <lineage>
        <taxon>Bacteria</taxon>
        <taxon>Pseudomonadati</taxon>
        <taxon>Pseudomonadota</taxon>
        <taxon>Gammaproteobacteria</taxon>
        <taxon>Chromatiales</taxon>
        <taxon>Chromatiaceae</taxon>
        <taxon>Marichromatium</taxon>
    </lineage>
</organism>
<keyword evidence="5" id="KW-1185">Reference proteome</keyword>
<comment type="similarity">
    <text evidence="1">Belongs to the thioesterase family.</text>
</comment>
<sequence>MSIDLTYATRPSAGARRRAWFRVFQPAPSAGWRMFCLPHAGGAASFFRDWARALSGVGELVAVQYPGREERLGEPCVETMAELVEALGQALVGTPELLDRPYLLFGHSMGGAVAYELCLWLQRHQVRLPHQLVLSACEGPGRGKRTRLHQAADQVLLEEIVRLNQNLRPLLDSPELTAMVLPALRADYRLIETYHEASDLFPRVQVPVQAWVGREDEELTEDDARAWSRVAGRGFELHAFSGGHFYPSTQAVAMSARVTAALPTSPSWRALALP</sequence>
<evidence type="ECO:0000256" key="1">
    <source>
        <dbReference type="ARBA" id="ARBA00007169"/>
    </source>
</evidence>
<dbReference type="AlphaFoldDB" id="W0E1G9"/>
<dbReference type="SMART" id="SM00824">
    <property type="entry name" value="PKS_TE"/>
    <property type="match status" value="1"/>
</dbReference>
<dbReference type="InterPro" id="IPR029058">
    <property type="entry name" value="AB_hydrolase_fold"/>
</dbReference>
<feature type="domain" description="Thioesterase TesA-like" evidence="3">
    <location>
        <begin position="35"/>
        <end position="212"/>
    </location>
</feature>
<dbReference type="HOGENOM" id="CLU_070456_1_2_6"/>
<dbReference type="GO" id="GO:0008610">
    <property type="term" value="P:lipid biosynthetic process"/>
    <property type="evidence" value="ECO:0007669"/>
    <property type="project" value="TreeGrafter"/>
</dbReference>
<dbReference type="InterPro" id="IPR020802">
    <property type="entry name" value="TesA-like"/>
</dbReference>
<dbReference type="OrthoDB" id="8480037at2"/>
<keyword evidence="2" id="KW-0378">Hydrolase</keyword>
<evidence type="ECO:0000256" key="2">
    <source>
        <dbReference type="ARBA" id="ARBA00022801"/>
    </source>
</evidence>